<name>A0ACC0WMT4_9STRA</name>
<organism evidence="1 2">
    <name type="scientific">Peronosclerospora sorghi</name>
    <dbReference type="NCBI Taxonomy" id="230839"/>
    <lineage>
        <taxon>Eukaryota</taxon>
        <taxon>Sar</taxon>
        <taxon>Stramenopiles</taxon>
        <taxon>Oomycota</taxon>
        <taxon>Peronosporomycetes</taxon>
        <taxon>Peronosporales</taxon>
        <taxon>Peronosporaceae</taxon>
        <taxon>Peronosclerospora</taxon>
    </lineage>
</organism>
<sequence>MKKQVTTKPTTTLNLSTSLRPRRILTLGDGNFSYSLALVKKYQQDKNERFQLTATSYDSFDELIEKYPEAKRICFKLKELGVHVLHRVDATNIRMSLVAAGADASVNFDLIVFNHPHCGEENVRRHQSLLSHFYTSALGVLAKKYEDEWSGIFLSLAEGQSERWQAMQRALKAGLKLYRQVDNVDEDGQFGVVYDRKRHQNGKSFHQVLLRGEKKKQSSTLLIFRRKEEDGNATLDCSETNVTVSGEKTKSHKRKAESHELVLEFPCTDCGKCFKSAQGVRTHKHMVHELRAGETLKKVFFPCECCDRTFKNEDARRQHELAKHGRDPLIKPDWFEMQQTASANVAGETIPKSSVGEKQVTNATLEPKTCSICALSFPTVQDFDAHWIKLLPRASAKRKCSSCHREFDEARALRQHQNFCKSKISNEVRQARANGIARVDMNTNGKV</sequence>
<reference evidence="1 2" key="1">
    <citation type="journal article" date="2022" name="bioRxiv">
        <title>The genome of the oomycete Peronosclerospora sorghi, a cosmopolitan pathogen of maize and sorghum, is inflated with dispersed pseudogenes.</title>
        <authorList>
            <person name="Fletcher K."/>
            <person name="Martin F."/>
            <person name="Isakeit T."/>
            <person name="Cavanaugh K."/>
            <person name="Magill C."/>
            <person name="Michelmore R."/>
        </authorList>
    </citation>
    <scope>NUCLEOTIDE SEQUENCE [LARGE SCALE GENOMIC DNA]</scope>
    <source>
        <strain evidence="1">P6</strain>
    </source>
</reference>
<dbReference type="EMBL" id="CM047589">
    <property type="protein sequence ID" value="KAI9919980.1"/>
    <property type="molecule type" value="Genomic_DNA"/>
</dbReference>
<protein>
    <submittedName>
        <fullName evidence="1">Uncharacterized protein</fullName>
    </submittedName>
</protein>
<keyword evidence="2" id="KW-1185">Reference proteome</keyword>
<evidence type="ECO:0000313" key="1">
    <source>
        <dbReference type="EMBL" id="KAI9919980.1"/>
    </source>
</evidence>
<proteinExistence type="predicted"/>
<evidence type="ECO:0000313" key="2">
    <source>
        <dbReference type="Proteomes" id="UP001163321"/>
    </source>
</evidence>
<accession>A0ACC0WMT4</accession>
<dbReference type="Proteomes" id="UP001163321">
    <property type="component" value="Chromosome 10"/>
</dbReference>
<comment type="caution">
    <text evidence="1">The sequence shown here is derived from an EMBL/GenBank/DDBJ whole genome shotgun (WGS) entry which is preliminary data.</text>
</comment>
<gene>
    <name evidence="1" type="ORF">PsorP6_015770</name>
</gene>